<proteinExistence type="predicted"/>
<dbReference type="Proteomes" id="UP001291623">
    <property type="component" value="Unassembled WGS sequence"/>
</dbReference>
<dbReference type="EMBL" id="JAVYJV010000012">
    <property type="protein sequence ID" value="KAK4357746.1"/>
    <property type="molecule type" value="Genomic_DNA"/>
</dbReference>
<accession>A0AAE1VBI1</accession>
<evidence type="ECO:0000313" key="2">
    <source>
        <dbReference type="Proteomes" id="UP001291623"/>
    </source>
</evidence>
<protein>
    <submittedName>
        <fullName evidence="1">Uncharacterized protein</fullName>
    </submittedName>
</protein>
<gene>
    <name evidence="1" type="ORF">RND71_023356</name>
</gene>
<name>A0AAE1VBI1_9SOLA</name>
<reference evidence="1" key="1">
    <citation type="submission" date="2023-12" db="EMBL/GenBank/DDBJ databases">
        <title>Genome assembly of Anisodus tanguticus.</title>
        <authorList>
            <person name="Wang Y.-J."/>
        </authorList>
    </citation>
    <scope>NUCLEOTIDE SEQUENCE</scope>
    <source>
        <strain evidence="1">KB-2021</strain>
        <tissue evidence="1">Leaf</tissue>
    </source>
</reference>
<comment type="caution">
    <text evidence="1">The sequence shown here is derived from an EMBL/GenBank/DDBJ whole genome shotgun (WGS) entry which is preliminary data.</text>
</comment>
<evidence type="ECO:0000313" key="1">
    <source>
        <dbReference type="EMBL" id="KAK4357746.1"/>
    </source>
</evidence>
<keyword evidence="2" id="KW-1185">Reference proteome</keyword>
<dbReference type="AlphaFoldDB" id="A0AAE1VBI1"/>
<organism evidence="1 2">
    <name type="scientific">Anisodus tanguticus</name>
    <dbReference type="NCBI Taxonomy" id="243964"/>
    <lineage>
        <taxon>Eukaryota</taxon>
        <taxon>Viridiplantae</taxon>
        <taxon>Streptophyta</taxon>
        <taxon>Embryophyta</taxon>
        <taxon>Tracheophyta</taxon>
        <taxon>Spermatophyta</taxon>
        <taxon>Magnoliopsida</taxon>
        <taxon>eudicotyledons</taxon>
        <taxon>Gunneridae</taxon>
        <taxon>Pentapetalae</taxon>
        <taxon>asterids</taxon>
        <taxon>lamiids</taxon>
        <taxon>Solanales</taxon>
        <taxon>Solanaceae</taxon>
        <taxon>Solanoideae</taxon>
        <taxon>Hyoscyameae</taxon>
        <taxon>Anisodus</taxon>
    </lineage>
</organism>
<sequence length="197" mass="21544">MMPGVGVGVRRATTEHLDVRHMCGVRRVWLGWIPARAATSCPACHFSRGASAGWARSKSVSCAAYLMNGITTYVRSPFGPRALCAGRTTSLPRVPCLRRSVVRWRGPRVAVRTLGFCKRSGHRVFSYLPGRRSLRMMVALASNPSVPVSADRGRAGADVGEGCYLVDPASSHMLVSNIKPCMCKYEQIQTVKLRMAH</sequence>